<dbReference type="AlphaFoldDB" id="A0A7S7SKL5"/>
<evidence type="ECO:0000259" key="1">
    <source>
        <dbReference type="Pfam" id="PF00535"/>
    </source>
</evidence>
<dbReference type="Pfam" id="PF00535">
    <property type="entry name" value="Glycos_transf_2"/>
    <property type="match status" value="1"/>
</dbReference>
<keyword evidence="2" id="KW-0808">Transferase</keyword>
<reference evidence="2 3" key="1">
    <citation type="submission" date="2020-10" db="EMBL/GenBank/DDBJ databases">
        <title>Complete genome sequence of Paludibaculum fermentans P105T, a facultatively anaerobic acidobacterium capable of dissimilatory Fe(III) reduction.</title>
        <authorList>
            <person name="Dedysh S.N."/>
            <person name="Beletsky A.V."/>
            <person name="Kulichevskaya I.S."/>
            <person name="Mardanov A.V."/>
            <person name="Ravin N.V."/>
        </authorList>
    </citation>
    <scope>NUCLEOTIDE SEQUENCE [LARGE SCALE GENOMIC DNA]</scope>
    <source>
        <strain evidence="2 3">P105</strain>
    </source>
</reference>
<organism evidence="2 3">
    <name type="scientific">Paludibaculum fermentans</name>
    <dbReference type="NCBI Taxonomy" id="1473598"/>
    <lineage>
        <taxon>Bacteria</taxon>
        <taxon>Pseudomonadati</taxon>
        <taxon>Acidobacteriota</taxon>
        <taxon>Terriglobia</taxon>
        <taxon>Bryobacterales</taxon>
        <taxon>Bryobacteraceae</taxon>
        <taxon>Paludibaculum</taxon>
    </lineage>
</organism>
<proteinExistence type="predicted"/>
<dbReference type="GO" id="GO:0016740">
    <property type="term" value="F:transferase activity"/>
    <property type="evidence" value="ECO:0007669"/>
    <property type="project" value="UniProtKB-KW"/>
</dbReference>
<name>A0A7S7SKL5_PALFE</name>
<accession>A0A7S7SKL5</accession>
<dbReference type="PANTHER" id="PTHR43685:SF2">
    <property type="entry name" value="GLYCOSYLTRANSFERASE 2-LIKE DOMAIN-CONTAINING PROTEIN"/>
    <property type="match status" value="1"/>
</dbReference>
<dbReference type="RefSeq" id="WP_194449228.1">
    <property type="nucleotide sequence ID" value="NZ_CP063849.1"/>
</dbReference>
<dbReference type="InterPro" id="IPR029044">
    <property type="entry name" value="Nucleotide-diphossugar_trans"/>
</dbReference>
<dbReference type="InterPro" id="IPR050834">
    <property type="entry name" value="Glycosyltransf_2"/>
</dbReference>
<dbReference type="KEGG" id="pfer:IRI77_33210"/>
<dbReference type="Proteomes" id="UP000593892">
    <property type="component" value="Chromosome"/>
</dbReference>
<dbReference type="InterPro" id="IPR001173">
    <property type="entry name" value="Glyco_trans_2-like"/>
</dbReference>
<dbReference type="CDD" id="cd00761">
    <property type="entry name" value="Glyco_tranf_GTA_type"/>
    <property type="match status" value="1"/>
</dbReference>
<protein>
    <submittedName>
        <fullName evidence="2">Glycosyltransferase family 2 protein</fullName>
    </submittedName>
</protein>
<dbReference type="SUPFAM" id="SSF53448">
    <property type="entry name" value="Nucleotide-diphospho-sugar transferases"/>
    <property type="match status" value="1"/>
</dbReference>
<gene>
    <name evidence="2" type="ORF">IRI77_33210</name>
</gene>
<evidence type="ECO:0000313" key="2">
    <source>
        <dbReference type="EMBL" id="QOY87561.1"/>
    </source>
</evidence>
<evidence type="ECO:0000313" key="3">
    <source>
        <dbReference type="Proteomes" id="UP000593892"/>
    </source>
</evidence>
<sequence length="231" mass="25965">MISAIITAYNSERYLSEAIDSALGQTLPPDEILIIDDGSTDGTRGVAESYGEPVRYCWQRNQGPGGARMLGIRESKGDVLVFLDADDLWMPEKVARQSAALDEDPDLDIVFNHLVQFRSPDLSPEVAATLICDETPHPAPLISGMMARRRAFDRVGPLRTDLKAEFVDWYMRAQEAGIKSLTLDEVLHKRRLHPDNFTLQNKDVRREYLQVIKAALDRRRAAERRQDGSAS</sequence>
<dbReference type="Gene3D" id="3.90.550.10">
    <property type="entry name" value="Spore Coat Polysaccharide Biosynthesis Protein SpsA, Chain A"/>
    <property type="match status" value="1"/>
</dbReference>
<dbReference type="EMBL" id="CP063849">
    <property type="protein sequence ID" value="QOY87561.1"/>
    <property type="molecule type" value="Genomic_DNA"/>
</dbReference>
<dbReference type="PANTHER" id="PTHR43685">
    <property type="entry name" value="GLYCOSYLTRANSFERASE"/>
    <property type="match status" value="1"/>
</dbReference>
<keyword evidence="3" id="KW-1185">Reference proteome</keyword>
<feature type="domain" description="Glycosyltransferase 2-like" evidence="1">
    <location>
        <begin position="3"/>
        <end position="118"/>
    </location>
</feature>